<dbReference type="Gene3D" id="1.10.443.10">
    <property type="entry name" value="Intergrase catalytic core"/>
    <property type="match status" value="1"/>
</dbReference>
<dbReference type="SUPFAM" id="SSF56349">
    <property type="entry name" value="DNA breaking-rejoining enzymes"/>
    <property type="match status" value="1"/>
</dbReference>
<comment type="caution">
    <text evidence="3">The sequence shown here is derived from an EMBL/GenBank/DDBJ whole genome shotgun (WGS) entry which is preliminary data.</text>
</comment>
<protein>
    <recommendedName>
        <fullName evidence="2">Tyr recombinase domain-containing protein</fullName>
    </recommendedName>
</protein>
<accession>A0A0F9A2G9</accession>
<dbReference type="AlphaFoldDB" id="A0A0F9A2G9"/>
<dbReference type="InterPro" id="IPR002104">
    <property type="entry name" value="Integrase_catalytic"/>
</dbReference>
<organism evidence="3">
    <name type="scientific">marine sediment metagenome</name>
    <dbReference type="NCBI Taxonomy" id="412755"/>
    <lineage>
        <taxon>unclassified sequences</taxon>
        <taxon>metagenomes</taxon>
        <taxon>ecological metagenomes</taxon>
    </lineage>
</organism>
<dbReference type="GO" id="GO:0003677">
    <property type="term" value="F:DNA binding"/>
    <property type="evidence" value="ECO:0007669"/>
    <property type="project" value="InterPro"/>
</dbReference>
<dbReference type="GO" id="GO:0015074">
    <property type="term" value="P:DNA integration"/>
    <property type="evidence" value="ECO:0007669"/>
    <property type="project" value="InterPro"/>
</dbReference>
<evidence type="ECO:0000256" key="1">
    <source>
        <dbReference type="ARBA" id="ARBA00023172"/>
    </source>
</evidence>
<proteinExistence type="predicted"/>
<dbReference type="PROSITE" id="PS51898">
    <property type="entry name" value="TYR_RECOMBINASE"/>
    <property type="match status" value="1"/>
</dbReference>
<evidence type="ECO:0000313" key="3">
    <source>
        <dbReference type="EMBL" id="KKK72814.1"/>
    </source>
</evidence>
<dbReference type="GO" id="GO:0006310">
    <property type="term" value="P:DNA recombination"/>
    <property type="evidence" value="ECO:0007669"/>
    <property type="project" value="UniProtKB-KW"/>
</dbReference>
<dbReference type="InterPro" id="IPR011010">
    <property type="entry name" value="DNA_brk_join_enz"/>
</dbReference>
<dbReference type="CDD" id="cd00397">
    <property type="entry name" value="DNA_BRE_C"/>
    <property type="match status" value="1"/>
</dbReference>
<dbReference type="Pfam" id="PF00589">
    <property type="entry name" value="Phage_integrase"/>
    <property type="match status" value="1"/>
</dbReference>
<sequence>SEACNLLLDDLLEREDAVYVRGGKSRYARRKVPLVAPCPQALTAYVTRGRPTFLQGYSDYVFLSVVGLPFTRDSLRQMLRRRGLQVGFPLGAHRFRHTWATAHVRARTNAAAIGQMAGWSPKTLYEMMAAYAHPDLELLRDAQEAAFRGG</sequence>
<dbReference type="EMBL" id="LAZR01057071">
    <property type="protein sequence ID" value="KKK72814.1"/>
    <property type="molecule type" value="Genomic_DNA"/>
</dbReference>
<gene>
    <name evidence="3" type="ORF">LCGC14_2900120</name>
</gene>
<feature type="non-terminal residue" evidence="3">
    <location>
        <position position="1"/>
    </location>
</feature>
<feature type="domain" description="Tyr recombinase" evidence="2">
    <location>
        <begin position="1"/>
        <end position="144"/>
    </location>
</feature>
<evidence type="ECO:0000259" key="2">
    <source>
        <dbReference type="PROSITE" id="PS51898"/>
    </source>
</evidence>
<reference evidence="3" key="1">
    <citation type="journal article" date="2015" name="Nature">
        <title>Complex archaea that bridge the gap between prokaryotes and eukaryotes.</title>
        <authorList>
            <person name="Spang A."/>
            <person name="Saw J.H."/>
            <person name="Jorgensen S.L."/>
            <person name="Zaremba-Niedzwiedzka K."/>
            <person name="Martijn J."/>
            <person name="Lind A.E."/>
            <person name="van Eijk R."/>
            <person name="Schleper C."/>
            <person name="Guy L."/>
            <person name="Ettema T.J."/>
        </authorList>
    </citation>
    <scope>NUCLEOTIDE SEQUENCE</scope>
</reference>
<dbReference type="InterPro" id="IPR013762">
    <property type="entry name" value="Integrase-like_cat_sf"/>
</dbReference>
<name>A0A0F9A2G9_9ZZZZ</name>
<keyword evidence="1" id="KW-0233">DNA recombination</keyword>